<keyword evidence="7" id="KW-1185">Reference proteome</keyword>
<evidence type="ECO:0000256" key="4">
    <source>
        <dbReference type="SAM" id="SignalP"/>
    </source>
</evidence>
<dbReference type="InterPro" id="IPR035437">
    <property type="entry name" value="SNase_OB-fold_sf"/>
</dbReference>
<evidence type="ECO:0000259" key="5">
    <source>
        <dbReference type="PROSITE" id="PS50830"/>
    </source>
</evidence>
<dbReference type="GO" id="GO:0016787">
    <property type="term" value="F:hydrolase activity"/>
    <property type="evidence" value="ECO:0007669"/>
    <property type="project" value="UniProtKB-KW"/>
</dbReference>
<dbReference type="Pfam" id="PF13511">
    <property type="entry name" value="DUF4124"/>
    <property type="match status" value="1"/>
</dbReference>
<dbReference type="Gene3D" id="2.40.50.90">
    <property type="match status" value="1"/>
</dbReference>
<dbReference type="Proteomes" id="UP000183104">
    <property type="component" value="Unassembled WGS sequence"/>
</dbReference>
<dbReference type="InterPro" id="IPR025392">
    <property type="entry name" value="DUF4124"/>
</dbReference>
<evidence type="ECO:0000313" key="6">
    <source>
        <dbReference type="EMBL" id="SCY42054.1"/>
    </source>
</evidence>
<sequence length="285" mass="31814">MWKRAPAGALFLLVLLPAPGAPGSEVYRWEDEDGTVHYGDRPPPQAERIAGTKPDPAEAGELREVERVLDGDTLELANGTRVRLIGLNAPEVAHGGDPAQRGGPEARRFLRDLLAGRRVRLERGAEETDRYDRTLAHVFTADGTSVNALLLRRGHAHVAVHPPNLSRVADYFAAERQARRDRRGIWALSRYEVQGADSGRDLRNSFRRIRGRVKTVDTARKYVYLRFAEDFVAILRKDRAEAFADAGKALEALQARTVVVRGWIRLHEGTPAVRIHHPAQIEAVR</sequence>
<name>A0A1G5FSD0_9GAMM</name>
<organism evidence="6 7">
    <name type="scientific">Thiohalorhabdus denitrificans</name>
    <dbReference type="NCBI Taxonomy" id="381306"/>
    <lineage>
        <taxon>Bacteria</taxon>
        <taxon>Pseudomonadati</taxon>
        <taxon>Pseudomonadota</taxon>
        <taxon>Gammaproteobacteria</taxon>
        <taxon>Thiohalorhabdales</taxon>
        <taxon>Thiohalorhabdaceae</taxon>
        <taxon>Thiohalorhabdus</taxon>
    </lineage>
</organism>
<gene>
    <name evidence="6" type="ORF">SAMN05661077_2089</name>
</gene>
<dbReference type="PROSITE" id="PS50830">
    <property type="entry name" value="TNASE_3"/>
    <property type="match status" value="1"/>
</dbReference>
<keyword evidence="3" id="KW-0378">Hydrolase</keyword>
<dbReference type="AlphaFoldDB" id="A0A1G5FSD0"/>
<proteinExistence type="predicted"/>
<dbReference type="PANTHER" id="PTHR12302:SF3">
    <property type="entry name" value="SERINE_THREONINE-PROTEIN KINASE 31"/>
    <property type="match status" value="1"/>
</dbReference>
<feature type="chain" id="PRO_5010179378" evidence="4">
    <location>
        <begin position="21"/>
        <end position="285"/>
    </location>
</feature>
<feature type="signal peptide" evidence="4">
    <location>
        <begin position="1"/>
        <end position="20"/>
    </location>
</feature>
<dbReference type="GO" id="GO:0004519">
    <property type="term" value="F:endonuclease activity"/>
    <property type="evidence" value="ECO:0007669"/>
    <property type="project" value="UniProtKB-KW"/>
</dbReference>
<keyword evidence="4" id="KW-0732">Signal</keyword>
<dbReference type="SUPFAM" id="SSF50199">
    <property type="entry name" value="Staphylococcal nuclease"/>
    <property type="match status" value="1"/>
</dbReference>
<dbReference type="InterPro" id="IPR016071">
    <property type="entry name" value="Staphylococal_nuclease_OB-fold"/>
</dbReference>
<reference evidence="7" key="1">
    <citation type="submission" date="2016-10" db="EMBL/GenBank/DDBJ databases">
        <authorList>
            <person name="Varghese N."/>
        </authorList>
    </citation>
    <scope>NUCLEOTIDE SEQUENCE [LARGE SCALE GENOMIC DNA]</scope>
    <source>
        <strain evidence="7">HL 19</strain>
    </source>
</reference>
<evidence type="ECO:0000256" key="1">
    <source>
        <dbReference type="ARBA" id="ARBA00022722"/>
    </source>
</evidence>
<dbReference type="STRING" id="381306.AN478_03450"/>
<dbReference type="PANTHER" id="PTHR12302">
    <property type="entry name" value="EBNA2 BINDING PROTEIN P100"/>
    <property type="match status" value="1"/>
</dbReference>
<keyword evidence="2" id="KW-0255">Endonuclease</keyword>
<evidence type="ECO:0000313" key="7">
    <source>
        <dbReference type="Proteomes" id="UP000183104"/>
    </source>
</evidence>
<evidence type="ECO:0000256" key="2">
    <source>
        <dbReference type="ARBA" id="ARBA00022759"/>
    </source>
</evidence>
<feature type="domain" description="TNase-like" evidence="5">
    <location>
        <begin position="59"/>
        <end position="188"/>
    </location>
</feature>
<dbReference type="Pfam" id="PF00565">
    <property type="entry name" value="SNase"/>
    <property type="match status" value="1"/>
</dbReference>
<protein>
    <submittedName>
        <fullName evidence="6">Micrococcal nuclease</fullName>
    </submittedName>
</protein>
<keyword evidence="1" id="KW-0540">Nuclease</keyword>
<dbReference type="SMART" id="SM00318">
    <property type="entry name" value="SNc"/>
    <property type="match status" value="1"/>
</dbReference>
<evidence type="ECO:0000256" key="3">
    <source>
        <dbReference type="ARBA" id="ARBA00022801"/>
    </source>
</evidence>
<dbReference type="EMBL" id="FMUN01000005">
    <property type="protein sequence ID" value="SCY42054.1"/>
    <property type="molecule type" value="Genomic_DNA"/>
</dbReference>
<accession>A0A1G5FSD0</accession>